<proteinExistence type="predicted"/>
<name>A0ACB9N0J0_9MYRT</name>
<gene>
    <name evidence="1" type="ORF">MLD38_028354</name>
</gene>
<reference evidence="2" key="1">
    <citation type="journal article" date="2023" name="Front. Plant Sci.">
        <title>Chromosomal-level genome assembly of Melastoma candidum provides insights into trichome evolution.</title>
        <authorList>
            <person name="Zhong Y."/>
            <person name="Wu W."/>
            <person name="Sun C."/>
            <person name="Zou P."/>
            <person name="Liu Y."/>
            <person name="Dai S."/>
            <person name="Zhou R."/>
        </authorList>
    </citation>
    <scope>NUCLEOTIDE SEQUENCE [LARGE SCALE GENOMIC DNA]</scope>
</reference>
<evidence type="ECO:0000313" key="1">
    <source>
        <dbReference type="EMBL" id="KAI4330042.1"/>
    </source>
</evidence>
<dbReference type="EMBL" id="CM042887">
    <property type="protein sequence ID" value="KAI4330042.1"/>
    <property type="molecule type" value="Genomic_DNA"/>
</dbReference>
<accession>A0ACB9N0J0</accession>
<evidence type="ECO:0000313" key="2">
    <source>
        <dbReference type="Proteomes" id="UP001057402"/>
    </source>
</evidence>
<keyword evidence="2" id="KW-1185">Reference proteome</keyword>
<organism evidence="1 2">
    <name type="scientific">Melastoma candidum</name>
    <dbReference type="NCBI Taxonomy" id="119954"/>
    <lineage>
        <taxon>Eukaryota</taxon>
        <taxon>Viridiplantae</taxon>
        <taxon>Streptophyta</taxon>
        <taxon>Embryophyta</taxon>
        <taxon>Tracheophyta</taxon>
        <taxon>Spermatophyta</taxon>
        <taxon>Magnoliopsida</taxon>
        <taxon>eudicotyledons</taxon>
        <taxon>Gunneridae</taxon>
        <taxon>Pentapetalae</taxon>
        <taxon>rosids</taxon>
        <taxon>malvids</taxon>
        <taxon>Myrtales</taxon>
        <taxon>Melastomataceae</taxon>
        <taxon>Melastomatoideae</taxon>
        <taxon>Melastomateae</taxon>
        <taxon>Melastoma</taxon>
    </lineage>
</organism>
<comment type="caution">
    <text evidence="1">The sequence shown here is derived from an EMBL/GenBank/DDBJ whole genome shotgun (WGS) entry which is preliminary data.</text>
</comment>
<dbReference type="Proteomes" id="UP001057402">
    <property type="component" value="Chromosome 8"/>
</dbReference>
<sequence length="223" mass="25338">MGARSEVVVSANPRRFQGRFHGFVTFSLATGRQYLSQRAKHKTRNVLPFRQLDKGKRRERSQLHFLFGYVGTLELQIREVVDAMIDCLRTLSREADGQFLAIDLRVEMLEKQKTAGGRKVVLMLRKCLISSRKSGKGYAGGQEVEVPGITGLGVRESDRLQRLLREQRVRPGHLGLVLHERGGQQDRLREDPDPRSLLRSASATEHISPFVKKKNHVAYSCFC</sequence>
<protein>
    <submittedName>
        <fullName evidence="1">Uncharacterized protein</fullName>
    </submittedName>
</protein>